<sequence>MNRLAAPHAWTSDDLRRDASWIQPLPAQAVDGIEAALQHARRSGLGMLQMRPQDFPLGEAALAAIRQAVSATQAAYGLCLLKGLPVHRWSQEDAELVIWGIGLYSGVARTQGKQSNILSHVRDELGEGAYRVRGGRGYNTNAELDFHCDFCDLVGLLCINKAMKGGSSYVVSSMAIHDEIKRRRPDLLEVLLQPFHYSFQGAQAPGDVEWFQCPVFGFRDGVFASRHNRKNVDAAHRDFAEHIGQLDAVQREALDLYEEVVRDPRLCFSMDLEPGDMQLLNNHLTVHSRTAFEDWPEPQRRRHLVRFWLSLPQAQALPAGWLPGYKSVEAGSVRGGLRGSAITQEFLDYEQRQAALCGMTVPAVLRAATA</sequence>
<dbReference type="PANTHER" id="PTHR10696:SF56">
    <property type="entry name" value="TAUD_TFDA-LIKE DOMAIN-CONTAINING PROTEIN"/>
    <property type="match status" value="1"/>
</dbReference>
<keyword evidence="6" id="KW-1185">Reference proteome</keyword>
<evidence type="ECO:0000259" key="4">
    <source>
        <dbReference type="Pfam" id="PF02668"/>
    </source>
</evidence>
<organism evidence="5 6">
    <name type="scientific">Ramlibacter agri</name>
    <dbReference type="NCBI Taxonomy" id="2728837"/>
    <lineage>
        <taxon>Bacteria</taxon>
        <taxon>Pseudomonadati</taxon>
        <taxon>Pseudomonadota</taxon>
        <taxon>Betaproteobacteria</taxon>
        <taxon>Burkholderiales</taxon>
        <taxon>Comamonadaceae</taxon>
        <taxon>Ramlibacter</taxon>
    </lineage>
</organism>
<dbReference type="RefSeq" id="WP_169420979.1">
    <property type="nucleotide sequence ID" value="NZ_JABBFX010000002.1"/>
</dbReference>
<evidence type="ECO:0000256" key="1">
    <source>
        <dbReference type="ARBA" id="ARBA00001954"/>
    </source>
</evidence>
<accession>A0A848HDX2</accession>
<gene>
    <name evidence="5" type="ORF">HHL11_23520</name>
</gene>
<dbReference type="InterPro" id="IPR042098">
    <property type="entry name" value="TauD-like_sf"/>
</dbReference>
<comment type="caution">
    <text evidence="5">The sequence shown here is derived from an EMBL/GenBank/DDBJ whole genome shotgun (WGS) entry which is preliminary data.</text>
</comment>
<dbReference type="PANTHER" id="PTHR10696">
    <property type="entry name" value="GAMMA-BUTYROBETAINE HYDROXYLASE-RELATED"/>
    <property type="match status" value="1"/>
</dbReference>
<evidence type="ECO:0000313" key="6">
    <source>
        <dbReference type="Proteomes" id="UP000541185"/>
    </source>
</evidence>
<dbReference type="InterPro" id="IPR003819">
    <property type="entry name" value="TauD/TfdA-like"/>
</dbReference>
<dbReference type="GO" id="GO:0017000">
    <property type="term" value="P:antibiotic biosynthetic process"/>
    <property type="evidence" value="ECO:0007669"/>
    <property type="project" value="UniProtKB-KW"/>
</dbReference>
<reference evidence="5 6" key="1">
    <citation type="submission" date="2020-04" db="EMBL/GenBank/DDBJ databases">
        <title>Ramlibacter sp. G-1-2-2 isolated from soil.</title>
        <authorList>
            <person name="Dahal R.H."/>
        </authorList>
    </citation>
    <scope>NUCLEOTIDE SEQUENCE [LARGE SCALE GENOMIC DNA]</scope>
    <source>
        <strain evidence="5 6">G-1-2-2</strain>
    </source>
</reference>
<dbReference type="AlphaFoldDB" id="A0A848HDX2"/>
<feature type="domain" description="TauD/TfdA-like" evidence="4">
    <location>
        <begin position="54"/>
        <end position="308"/>
    </location>
</feature>
<keyword evidence="5" id="KW-0223">Dioxygenase</keyword>
<keyword evidence="3" id="KW-0045">Antibiotic biosynthesis</keyword>
<evidence type="ECO:0000256" key="3">
    <source>
        <dbReference type="ARBA" id="ARBA00023194"/>
    </source>
</evidence>
<dbReference type="Proteomes" id="UP000541185">
    <property type="component" value="Unassembled WGS sequence"/>
</dbReference>
<dbReference type="GO" id="GO:0016706">
    <property type="term" value="F:2-oxoglutarate-dependent dioxygenase activity"/>
    <property type="evidence" value="ECO:0007669"/>
    <property type="project" value="UniProtKB-ARBA"/>
</dbReference>
<proteinExistence type="predicted"/>
<keyword evidence="2" id="KW-0560">Oxidoreductase</keyword>
<dbReference type="Gene3D" id="3.60.130.10">
    <property type="entry name" value="Clavaminate synthase-like"/>
    <property type="match status" value="1"/>
</dbReference>
<protein>
    <submittedName>
        <fullName evidence="5">TauD/TfdA family dioxygenase</fullName>
    </submittedName>
</protein>
<dbReference type="SUPFAM" id="SSF51197">
    <property type="entry name" value="Clavaminate synthase-like"/>
    <property type="match status" value="1"/>
</dbReference>
<evidence type="ECO:0000313" key="5">
    <source>
        <dbReference type="EMBL" id="NML46733.1"/>
    </source>
</evidence>
<comment type="cofactor">
    <cofactor evidence="1">
        <name>Fe(2+)</name>
        <dbReference type="ChEBI" id="CHEBI:29033"/>
    </cofactor>
</comment>
<dbReference type="Pfam" id="PF02668">
    <property type="entry name" value="TauD"/>
    <property type="match status" value="1"/>
</dbReference>
<dbReference type="EMBL" id="JABBFX010000002">
    <property type="protein sequence ID" value="NML46733.1"/>
    <property type="molecule type" value="Genomic_DNA"/>
</dbReference>
<name>A0A848HDX2_9BURK</name>
<dbReference type="InterPro" id="IPR050411">
    <property type="entry name" value="AlphaKG_dependent_hydroxylases"/>
</dbReference>
<evidence type="ECO:0000256" key="2">
    <source>
        <dbReference type="ARBA" id="ARBA00023002"/>
    </source>
</evidence>